<protein>
    <submittedName>
        <fullName evidence="1">Uncharacterized protein</fullName>
    </submittedName>
</protein>
<organism evidence="1 2">
    <name type="scientific">Puccinia striiformis f. sp. tritici</name>
    <dbReference type="NCBI Taxonomy" id="168172"/>
    <lineage>
        <taxon>Eukaryota</taxon>
        <taxon>Fungi</taxon>
        <taxon>Dikarya</taxon>
        <taxon>Basidiomycota</taxon>
        <taxon>Pucciniomycotina</taxon>
        <taxon>Pucciniomycetes</taxon>
        <taxon>Pucciniales</taxon>
        <taxon>Pucciniaceae</taxon>
        <taxon>Puccinia</taxon>
    </lineage>
</organism>
<comment type="caution">
    <text evidence="1">The sequence shown here is derived from an EMBL/GenBank/DDBJ whole genome shotgun (WGS) entry which is preliminary data.</text>
</comment>
<accession>A0ACC0EEU7</accession>
<dbReference type="EMBL" id="CM045871">
    <property type="protein sequence ID" value="KAI7951846.1"/>
    <property type="molecule type" value="Genomic_DNA"/>
</dbReference>
<proteinExistence type="predicted"/>
<reference evidence="2" key="2">
    <citation type="journal article" date="2018" name="Mol. Plant Microbe Interact.">
        <title>Genome sequence resources for the wheat stripe rust pathogen (Puccinia striiformis f. sp. tritici) and the barley stripe rust pathogen (Puccinia striiformis f. sp. hordei).</title>
        <authorList>
            <person name="Xia C."/>
            <person name="Wang M."/>
            <person name="Yin C."/>
            <person name="Cornejo O.E."/>
            <person name="Hulbert S.H."/>
            <person name="Chen X."/>
        </authorList>
    </citation>
    <scope>NUCLEOTIDE SEQUENCE [LARGE SCALE GENOMIC DNA]</scope>
    <source>
        <strain evidence="2">93-210</strain>
    </source>
</reference>
<evidence type="ECO:0000313" key="1">
    <source>
        <dbReference type="EMBL" id="KAI7951846.1"/>
    </source>
</evidence>
<evidence type="ECO:0000313" key="2">
    <source>
        <dbReference type="Proteomes" id="UP001060170"/>
    </source>
</evidence>
<sequence length="257" mass="29344">MTPFARNPLILYDTIEEKCISYQVICRSKVGAEELIHSKVCSLLSPVKEPVLLNIFVDLKLTGPYNDPGGSQLKKVLITTLLNMIKKTISPSSTRYRLYPQRSLFWHCWNSLPKQYPLRDVLTQQPIARMESLDLHITLSPDQHRNAHQHYAARWIESSAVLLLNDLLSNLSIEVPLLFNAPWRKAMGEYSAAIAERSVDGAQRAEIDKMPMHNDDMSTYNMLQYQTRANRVAACLIDIQLNSGELPSCDWEQFISL</sequence>
<reference evidence="1 2" key="3">
    <citation type="journal article" date="2022" name="Microbiol. Spectr.">
        <title>Folding features and dynamics of 3D genome architecture in plant fungal pathogens.</title>
        <authorList>
            <person name="Xia C."/>
        </authorList>
    </citation>
    <scope>NUCLEOTIDE SEQUENCE [LARGE SCALE GENOMIC DNA]</scope>
    <source>
        <strain evidence="1 2">93-210</strain>
    </source>
</reference>
<keyword evidence="2" id="KW-1185">Reference proteome</keyword>
<reference evidence="2" key="1">
    <citation type="journal article" date="2018" name="BMC Genomics">
        <title>Genomic insights into host adaptation between the wheat stripe rust pathogen (Puccinia striiformis f. sp. tritici) and the barley stripe rust pathogen (Puccinia striiformis f. sp. hordei).</title>
        <authorList>
            <person name="Xia C."/>
            <person name="Wang M."/>
            <person name="Yin C."/>
            <person name="Cornejo O.E."/>
            <person name="Hulbert S.H."/>
            <person name="Chen X."/>
        </authorList>
    </citation>
    <scope>NUCLEOTIDE SEQUENCE [LARGE SCALE GENOMIC DNA]</scope>
    <source>
        <strain evidence="2">93-210</strain>
    </source>
</reference>
<gene>
    <name evidence="1" type="ORF">MJO28_007530</name>
</gene>
<dbReference type="Proteomes" id="UP001060170">
    <property type="component" value="Chromosome 7"/>
</dbReference>
<name>A0ACC0EEU7_9BASI</name>